<reference evidence="1" key="1">
    <citation type="journal article" date="2004" name="Nature">
        <title>Genome duplication in the teleost fish Tetraodon nigroviridis reveals the early vertebrate proto-karyotype.</title>
        <authorList>
            <person name="Jaillon O."/>
            <person name="Aury J.-M."/>
            <person name="Brunet F."/>
            <person name="Petit J.-L."/>
            <person name="Stange-Thomann N."/>
            <person name="Mauceli E."/>
            <person name="Bouneau L."/>
            <person name="Fischer C."/>
            <person name="Ozouf-Costaz C."/>
            <person name="Bernot A."/>
            <person name="Nicaud S."/>
            <person name="Jaffe D."/>
            <person name="Fisher S."/>
            <person name="Lutfalla G."/>
            <person name="Dossat C."/>
            <person name="Segurens B."/>
            <person name="Dasilva C."/>
            <person name="Salanoubat M."/>
            <person name="Levy M."/>
            <person name="Boudet N."/>
            <person name="Castellano S."/>
            <person name="Anthouard V."/>
            <person name="Jubin C."/>
            <person name="Castelli V."/>
            <person name="Katinka M."/>
            <person name="Vacherie B."/>
            <person name="Biemont C."/>
            <person name="Skalli Z."/>
            <person name="Cattolico L."/>
            <person name="Poulain J."/>
            <person name="De Berardinis V."/>
            <person name="Cruaud C."/>
            <person name="Duprat S."/>
            <person name="Brottier P."/>
            <person name="Coutanceau J.-P."/>
            <person name="Gouzy J."/>
            <person name="Parra G."/>
            <person name="Lardier G."/>
            <person name="Chapple C."/>
            <person name="McKernan K.J."/>
            <person name="McEwan P."/>
            <person name="Bosak S."/>
            <person name="Kellis M."/>
            <person name="Volff J.-N."/>
            <person name="Guigo R."/>
            <person name="Zody M.C."/>
            <person name="Mesirov J."/>
            <person name="Lindblad-Toh K."/>
            <person name="Birren B."/>
            <person name="Nusbaum C."/>
            <person name="Kahn D."/>
            <person name="Robinson-Rechavi M."/>
            <person name="Laudet V."/>
            <person name="Schachter V."/>
            <person name="Quetier F."/>
            <person name="Saurin W."/>
            <person name="Scarpelli C."/>
            <person name="Wincker P."/>
            <person name="Lander E.S."/>
            <person name="Weissenbach J."/>
            <person name="Roest Crollius H."/>
        </authorList>
    </citation>
    <scope>NUCLEOTIDE SEQUENCE [LARGE SCALE GENOMIC DNA]</scope>
</reference>
<name>Q4T9K9_TETNG</name>
<dbReference type="AlphaFoldDB" id="Q4T9K9"/>
<gene>
    <name evidence="1" type="ORF">GSTENG00004696001</name>
</gene>
<sequence length="34" mass="3848">GIHHQALIKTGYVFKQSPSPRDECSPLSHCNHFL</sequence>
<protein>
    <submittedName>
        <fullName evidence="1">Chromosome undetermined SCAF7542, whole genome shotgun sequence</fullName>
    </submittedName>
</protein>
<evidence type="ECO:0000313" key="1">
    <source>
        <dbReference type="EMBL" id="CAF90423.1"/>
    </source>
</evidence>
<dbReference type="EMBL" id="CAAE01007542">
    <property type="protein sequence ID" value="CAF90423.1"/>
    <property type="molecule type" value="Genomic_DNA"/>
</dbReference>
<organism evidence="1">
    <name type="scientific">Tetraodon nigroviridis</name>
    <name type="common">Spotted green pufferfish</name>
    <name type="synonym">Chelonodon nigroviridis</name>
    <dbReference type="NCBI Taxonomy" id="99883"/>
    <lineage>
        <taxon>Eukaryota</taxon>
        <taxon>Metazoa</taxon>
        <taxon>Chordata</taxon>
        <taxon>Craniata</taxon>
        <taxon>Vertebrata</taxon>
        <taxon>Euteleostomi</taxon>
        <taxon>Actinopterygii</taxon>
        <taxon>Neopterygii</taxon>
        <taxon>Teleostei</taxon>
        <taxon>Neoteleostei</taxon>
        <taxon>Acanthomorphata</taxon>
        <taxon>Eupercaria</taxon>
        <taxon>Tetraodontiformes</taxon>
        <taxon>Tetradontoidea</taxon>
        <taxon>Tetraodontidae</taxon>
        <taxon>Tetraodon</taxon>
    </lineage>
</organism>
<accession>Q4T9K9</accession>
<proteinExistence type="predicted"/>
<feature type="non-terminal residue" evidence="1">
    <location>
        <position position="1"/>
    </location>
</feature>
<dbReference type="KEGG" id="tng:GSTEN00004696G001"/>
<reference evidence="1" key="2">
    <citation type="submission" date="2004-02" db="EMBL/GenBank/DDBJ databases">
        <authorList>
            <consortium name="Genoscope"/>
            <consortium name="Whitehead Institute Centre for Genome Research"/>
        </authorList>
    </citation>
    <scope>NUCLEOTIDE SEQUENCE</scope>
</reference>